<keyword evidence="1" id="KW-0472">Membrane</keyword>
<keyword evidence="1" id="KW-0812">Transmembrane</keyword>
<proteinExistence type="predicted"/>
<organism evidence="2 3">
    <name type="scientific">Cynoglossus semilaevis</name>
    <name type="common">Tongue sole</name>
    <dbReference type="NCBI Taxonomy" id="244447"/>
    <lineage>
        <taxon>Eukaryota</taxon>
        <taxon>Metazoa</taxon>
        <taxon>Chordata</taxon>
        <taxon>Craniata</taxon>
        <taxon>Vertebrata</taxon>
        <taxon>Euteleostomi</taxon>
        <taxon>Actinopterygii</taxon>
        <taxon>Neopterygii</taxon>
        <taxon>Teleostei</taxon>
        <taxon>Neoteleostei</taxon>
        <taxon>Acanthomorphata</taxon>
        <taxon>Carangaria</taxon>
        <taxon>Pleuronectiformes</taxon>
        <taxon>Pleuronectoidei</taxon>
        <taxon>Cynoglossidae</taxon>
        <taxon>Cynoglossinae</taxon>
        <taxon>Cynoglossus</taxon>
    </lineage>
</organism>
<keyword evidence="1" id="KW-1133">Transmembrane helix</keyword>
<reference evidence="2 3" key="1">
    <citation type="journal article" date="2014" name="Nat. Genet.">
        <title>Whole-genome sequence of a flatfish provides insights into ZW sex chromosome evolution and adaptation to a benthic lifestyle.</title>
        <authorList>
            <person name="Chen S."/>
            <person name="Zhang G."/>
            <person name="Shao C."/>
            <person name="Huang Q."/>
            <person name="Liu G."/>
            <person name="Zhang P."/>
            <person name="Song W."/>
            <person name="An N."/>
            <person name="Chalopin D."/>
            <person name="Volff J.N."/>
            <person name="Hong Y."/>
            <person name="Li Q."/>
            <person name="Sha Z."/>
            <person name="Zhou H."/>
            <person name="Xie M."/>
            <person name="Yu Q."/>
            <person name="Liu Y."/>
            <person name="Xiang H."/>
            <person name="Wang N."/>
            <person name="Wu K."/>
            <person name="Yang C."/>
            <person name="Zhou Q."/>
            <person name="Liao X."/>
            <person name="Yang L."/>
            <person name="Hu Q."/>
            <person name="Zhang J."/>
            <person name="Meng L."/>
            <person name="Jin L."/>
            <person name="Tian Y."/>
            <person name="Lian J."/>
            <person name="Yang J."/>
            <person name="Miao G."/>
            <person name="Liu S."/>
            <person name="Liang Z."/>
            <person name="Yan F."/>
            <person name="Li Y."/>
            <person name="Sun B."/>
            <person name="Zhang H."/>
            <person name="Zhang J."/>
            <person name="Zhu Y."/>
            <person name="Du M."/>
            <person name="Zhao Y."/>
            <person name="Schartl M."/>
            <person name="Tang Q."/>
            <person name="Wang J."/>
        </authorList>
    </citation>
    <scope>NUCLEOTIDE SEQUENCE</scope>
</reference>
<dbReference type="AlphaFoldDB" id="A0A3P8VVS4"/>
<dbReference type="Proteomes" id="UP000265120">
    <property type="component" value="Chromosome 9"/>
</dbReference>
<sequence length="221" mass="24956">MKGIVRYNGEGHLLFTIAKEPVRCYVNKHIPDMLVYECLDVFWIISCEMFYVLVFNFCSVSSLMSAIRTRVFDFSGNIIMSSTDEQMGCQCFMNLFDLRDPQIGRNIFFVVYLSIFCAEVLKKAKEHSRHINIHPSVDLTVFISASMDNTAKVMTECHVLSPQLFDSAAISPIMEGGQEAMEVTTASTRIGKFERGLAGVKGHFGPINCVAFYPDGKRRTF</sequence>
<dbReference type="InParanoid" id="A0A3P8VVS4"/>
<dbReference type="Ensembl" id="ENSCSET00000017639.1">
    <property type="protein sequence ID" value="ENSCSEP00000017421.1"/>
    <property type="gene ID" value="ENSCSEG00000011174.1"/>
</dbReference>
<evidence type="ECO:0000313" key="3">
    <source>
        <dbReference type="Proteomes" id="UP000265120"/>
    </source>
</evidence>
<reference evidence="2" key="3">
    <citation type="submission" date="2025-09" db="UniProtKB">
        <authorList>
            <consortium name="Ensembl"/>
        </authorList>
    </citation>
    <scope>IDENTIFICATION</scope>
</reference>
<name>A0A3P8VVS4_CYNSE</name>
<dbReference type="GeneTree" id="ENSGT00940000174763"/>
<accession>A0A3P8VVS4</accession>
<dbReference type="STRING" id="244447.ENSCSEP00000017421"/>
<reference evidence="2" key="2">
    <citation type="submission" date="2025-08" db="UniProtKB">
        <authorList>
            <consortium name="Ensembl"/>
        </authorList>
    </citation>
    <scope>IDENTIFICATION</scope>
</reference>
<keyword evidence="3" id="KW-1185">Reference proteome</keyword>
<feature type="transmembrane region" description="Helical" evidence="1">
    <location>
        <begin position="41"/>
        <end position="67"/>
    </location>
</feature>
<evidence type="ECO:0000313" key="2">
    <source>
        <dbReference type="Ensembl" id="ENSCSEP00000017421.1"/>
    </source>
</evidence>
<dbReference type="Gene3D" id="2.130.10.10">
    <property type="entry name" value="YVTN repeat-like/Quinoprotein amine dehydrogenase"/>
    <property type="match status" value="1"/>
</dbReference>
<protein>
    <submittedName>
        <fullName evidence="2">Uncharacterized protein</fullName>
    </submittedName>
</protein>
<evidence type="ECO:0000256" key="1">
    <source>
        <dbReference type="SAM" id="Phobius"/>
    </source>
</evidence>
<dbReference type="InterPro" id="IPR015943">
    <property type="entry name" value="WD40/YVTN_repeat-like_dom_sf"/>
</dbReference>